<proteinExistence type="predicted"/>
<dbReference type="InterPro" id="IPR043136">
    <property type="entry name" value="B30.2/SPRY_sf"/>
</dbReference>
<evidence type="ECO:0000256" key="3">
    <source>
        <dbReference type="ARBA" id="ARBA00022771"/>
    </source>
</evidence>
<dbReference type="Proteomes" id="UP000228934">
    <property type="component" value="Unassembled WGS sequence"/>
</dbReference>
<evidence type="ECO:0000256" key="4">
    <source>
        <dbReference type="ARBA" id="ARBA00022833"/>
    </source>
</evidence>
<name>A0A2G9SIX4_AQUCT</name>
<protein>
    <recommendedName>
        <fullName evidence="10">E3 ubiquitin-protein ligase NEURL3</fullName>
    </recommendedName>
</protein>
<dbReference type="GO" id="GO:0008270">
    <property type="term" value="F:zinc ion binding"/>
    <property type="evidence" value="ECO:0007669"/>
    <property type="project" value="UniProtKB-KW"/>
</dbReference>
<keyword evidence="3 5" id="KW-0863">Zinc-finger</keyword>
<feature type="domain" description="NHR" evidence="7">
    <location>
        <begin position="11"/>
        <end position="168"/>
    </location>
</feature>
<dbReference type="GO" id="GO:0045746">
    <property type="term" value="P:negative regulation of Notch signaling pathway"/>
    <property type="evidence" value="ECO:0007669"/>
    <property type="project" value="TreeGrafter"/>
</dbReference>
<dbReference type="GO" id="GO:0014069">
    <property type="term" value="C:postsynaptic density"/>
    <property type="evidence" value="ECO:0007669"/>
    <property type="project" value="TreeGrafter"/>
</dbReference>
<dbReference type="InterPro" id="IPR006573">
    <property type="entry name" value="NHR_dom"/>
</dbReference>
<evidence type="ECO:0000259" key="6">
    <source>
        <dbReference type="PROSITE" id="PS50089"/>
    </source>
</evidence>
<sequence length="296" mass="33045">MGLTGSSAKKEISFHPHCKGSHISLNCCLHQASRSYSFHDGLVFSNRPLQPREKVCIKVLEEESSWHGALRVGFTTVNPNTINANSLPPFACPDIIVHPGFWAIGIPEALCKKGAELNFWINQKGQALCQGRQNSRPRVLFSGIPKKTPVWVMLDVYGKTKTIQLINGQSKQTESHCCCHPHPQNGPTETCTKKKSLSTFDNTSDSVVQYLHKSTTTDFHSVSMYPPYYEGDSLCIICQDRLADTMLLPCLHSFFCEQCTVKMKSQNNTCPLCRQTIVQSQNIETLQLSNKLLATI</sequence>
<keyword evidence="9" id="KW-1185">Reference proteome</keyword>
<dbReference type="Pfam" id="PF13920">
    <property type="entry name" value="zf-C3HC4_3"/>
    <property type="match status" value="1"/>
</dbReference>
<dbReference type="InterPro" id="IPR001841">
    <property type="entry name" value="Znf_RING"/>
</dbReference>
<evidence type="ECO:0000256" key="1">
    <source>
        <dbReference type="ARBA" id="ARBA00022723"/>
    </source>
</evidence>
<evidence type="ECO:0000256" key="5">
    <source>
        <dbReference type="PROSITE-ProRule" id="PRU00175"/>
    </source>
</evidence>
<dbReference type="Gene3D" id="3.30.40.10">
    <property type="entry name" value="Zinc/RING finger domain, C3HC4 (zinc finger)"/>
    <property type="match status" value="1"/>
</dbReference>
<dbReference type="Pfam" id="PF07177">
    <property type="entry name" value="Neuralized"/>
    <property type="match status" value="1"/>
</dbReference>
<dbReference type="SUPFAM" id="SSF57850">
    <property type="entry name" value="RING/U-box"/>
    <property type="match status" value="1"/>
</dbReference>
<evidence type="ECO:0000313" key="8">
    <source>
        <dbReference type="EMBL" id="PIO40129.1"/>
    </source>
</evidence>
<dbReference type="PROSITE" id="PS50089">
    <property type="entry name" value="ZF_RING_2"/>
    <property type="match status" value="1"/>
</dbReference>
<dbReference type="FunFam" id="2.60.120.920:FF:000005">
    <property type="entry name" value="Putative E3 ubiquitin-protein ligase NEURL1B"/>
    <property type="match status" value="1"/>
</dbReference>
<dbReference type="Gene3D" id="2.60.120.920">
    <property type="match status" value="1"/>
</dbReference>
<evidence type="ECO:0008006" key="10">
    <source>
        <dbReference type="Google" id="ProtNLM"/>
    </source>
</evidence>
<dbReference type="InterPro" id="IPR013083">
    <property type="entry name" value="Znf_RING/FYVE/PHD"/>
</dbReference>
<organism evidence="8 9">
    <name type="scientific">Aquarana catesbeiana</name>
    <name type="common">American bullfrog</name>
    <name type="synonym">Rana catesbeiana</name>
    <dbReference type="NCBI Taxonomy" id="8400"/>
    <lineage>
        <taxon>Eukaryota</taxon>
        <taxon>Metazoa</taxon>
        <taxon>Chordata</taxon>
        <taxon>Craniata</taxon>
        <taxon>Vertebrata</taxon>
        <taxon>Euteleostomi</taxon>
        <taxon>Amphibia</taxon>
        <taxon>Batrachia</taxon>
        <taxon>Anura</taxon>
        <taxon>Neobatrachia</taxon>
        <taxon>Ranoidea</taxon>
        <taxon>Ranidae</taxon>
        <taxon>Aquarana</taxon>
    </lineage>
</organism>
<keyword evidence="1" id="KW-0479">Metal-binding</keyword>
<dbReference type="AlphaFoldDB" id="A0A2G9SIX4"/>
<evidence type="ECO:0000259" key="7">
    <source>
        <dbReference type="PROSITE" id="PS51065"/>
    </source>
</evidence>
<dbReference type="InterPro" id="IPR037962">
    <property type="entry name" value="Neuralized"/>
</dbReference>
<dbReference type="PROSITE" id="PS51065">
    <property type="entry name" value="NHR"/>
    <property type="match status" value="1"/>
</dbReference>
<dbReference type="PANTHER" id="PTHR12429:SF37">
    <property type="entry name" value="E3 UBIQUITIN-PROTEIN LIGASE NEURL3"/>
    <property type="match status" value="1"/>
</dbReference>
<dbReference type="OrthoDB" id="6078042at2759"/>
<dbReference type="SMART" id="SM00588">
    <property type="entry name" value="NEUZ"/>
    <property type="match status" value="1"/>
</dbReference>
<dbReference type="EMBL" id="KV924184">
    <property type="protein sequence ID" value="PIO40129.1"/>
    <property type="molecule type" value="Genomic_DNA"/>
</dbReference>
<evidence type="ECO:0000256" key="2">
    <source>
        <dbReference type="ARBA" id="ARBA00022737"/>
    </source>
</evidence>
<evidence type="ECO:0000313" key="9">
    <source>
        <dbReference type="Proteomes" id="UP000228934"/>
    </source>
</evidence>
<dbReference type="PANTHER" id="PTHR12429">
    <property type="entry name" value="NEURALIZED"/>
    <property type="match status" value="1"/>
</dbReference>
<keyword evidence="4" id="KW-0862">Zinc</keyword>
<dbReference type="GO" id="GO:0061630">
    <property type="term" value="F:ubiquitin protein ligase activity"/>
    <property type="evidence" value="ECO:0007669"/>
    <property type="project" value="TreeGrafter"/>
</dbReference>
<accession>A0A2G9SIX4</accession>
<dbReference type="GO" id="GO:0005886">
    <property type="term" value="C:plasma membrane"/>
    <property type="evidence" value="ECO:0007669"/>
    <property type="project" value="TreeGrafter"/>
</dbReference>
<dbReference type="SMART" id="SM00184">
    <property type="entry name" value="RING"/>
    <property type="match status" value="1"/>
</dbReference>
<gene>
    <name evidence="8" type="ORF">AB205_0013640</name>
</gene>
<reference evidence="9" key="1">
    <citation type="journal article" date="2017" name="Nat. Commun.">
        <title>The North American bullfrog draft genome provides insight into hormonal regulation of long noncoding RNA.</title>
        <authorList>
            <person name="Hammond S.A."/>
            <person name="Warren R.L."/>
            <person name="Vandervalk B.P."/>
            <person name="Kucuk E."/>
            <person name="Khan H."/>
            <person name="Gibb E.A."/>
            <person name="Pandoh P."/>
            <person name="Kirk H."/>
            <person name="Zhao Y."/>
            <person name="Jones M."/>
            <person name="Mungall A.J."/>
            <person name="Coope R."/>
            <person name="Pleasance S."/>
            <person name="Moore R.A."/>
            <person name="Holt R.A."/>
            <person name="Round J.M."/>
            <person name="Ohora S."/>
            <person name="Walle B.V."/>
            <person name="Veldhoen N."/>
            <person name="Helbing C.C."/>
            <person name="Birol I."/>
        </authorList>
    </citation>
    <scope>NUCLEOTIDE SEQUENCE [LARGE SCALE GENOMIC DNA]</scope>
</reference>
<feature type="domain" description="RING-type" evidence="6">
    <location>
        <begin position="235"/>
        <end position="274"/>
    </location>
</feature>
<keyword evidence="2" id="KW-0677">Repeat</keyword>